<dbReference type="PANTHER" id="PTHR13952">
    <property type="entry name" value="U1 SMALL NUCLEAR RIBONUCLEOPROTEIN 70 KD"/>
    <property type="match status" value="1"/>
</dbReference>
<proteinExistence type="predicted"/>
<comment type="caution">
    <text evidence="6">The sequence shown here is derived from an EMBL/GenBank/DDBJ whole genome shotgun (WGS) entry which is preliminary data.</text>
</comment>
<accession>A0ABP0G899</accession>
<evidence type="ECO:0000259" key="5">
    <source>
        <dbReference type="PROSITE" id="PS50102"/>
    </source>
</evidence>
<dbReference type="PANTHER" id="PTHR13952:SF6">
    <property type="entry name" value="U11_U12 SMALL NUCLEAR RIBONUCLEOPROTEIN 35 KDA PROTEIN"/>
    <property type="match status" value="1"/>
</dbReference>
<comment type="subcellular location">
    <subcellularLocation>
        <location evidence="1">Nucleus</location>
    </subcellularLocation>
</comment>
<dbReference type="SUPFAM" id="SSF54928">
    <property type="entry name" value="RNA-binding domain, RBD"/>
    <property type="match status" value="1"/>
</dbReference>
<dbReference type="InterPro" id="IPR035979">
    <property type="entry name" value="RBD_domain_sf"/>
</dbReference>
<evidence type="ECO:0000256" key="1">
    <source>
        <dbReference type="ARBA" id="ARBA00004123"/>
    </source>
</evidence>
<feature type="compositionally biased region" description="Basic residues" evidence="4">
    <location>
        <begin position="195"/>
        <end position="214"/>
    </location>
</feature>
<dbReference type="EMBL" id="CAWYQH010000103">
    <property type="protein sequence ID" value="CAK8687004.1"/>
    <property type="molecule type" value="Genomic_DNA"/>
</dbReference>
<dbReference type="Pfam" id="PF00076">
    <property type="entry name" value="RRM_1"/>
    <property type="match status" value="1"/>
</dbReference>
<keyword evidence="7" id="KW-1185">Reference proteome</keyword>
<keyword evidence="2" id="KW-0539">Nucleus</keyword>
<dbReference type="InterPro" id="IPR051183">
    <property type="entry name" value="U1_U11-U12_snRNP_70-35kDa"/>
</dbReference>
<gene>
    <name evidence="6" type="ORF">CVLEPA_LOCUS19037</name>
</gene>
<sequence>MYMYINMEKWRPLADEYDPLKCGSIDGTDTLEHDRGIRRAMCAKYKPNKGVKGTPHKTLFVGRLNHQTSESTLQQIFSAFGFLKKVALIRDIVTGFSKGYAFVEFKETKDARKAYKEAHELAIDGNSILVDYEHERMMKGWVPRRLGGGFGGKKESGQLRFGCRDRPFKRPIIFEKHSRSSHRHNDKSTGEGRRPHSIHKHRRFDKRERSHRHR</sequence>
<dbReference type="Proteomes" id="UP001642483">
    <property type="component" value="Unassembled WGS sequence"/>
</dbReference>
<feature type="domain" description="RRM" evidence="5">
    <location>
        <begin position="57"/>
        <end position="135"/>
    </location>
</feature>
<dbReference type="Gene3D" id="3.30.70.330">
    <property type="match status" value="1"/>
</dbReference>
<dbReference type="SMART" id="SM00360">
    <property type="entry name" value="RRM"/>
    <property type="match status" value="1"/>
</dbReference>
<feature type="region of interest" description="Disordered" evidence="4">
    <location>
        <begin position="172"/>
        <end position="214"/>
    </location>
</feature>
<evidence type="ECO:0000256" key="2">
    <source>
        <dbReference type="ARBA" id="ARBA00023242"/>
    </source>
</evidence>
<keyword evidence="3" id="KW-0694">RNA-binding</keyword>
<evidence type="ECO:0000313" key="7">
    <source>
        <dbReference type="Proteomes" id="UP001642483"/>
    </source>
</evidence>
<evidence type="ECO:0000256" key="4">
    <source>
        <dbReference type="SAM" id="MobiDB-lite"/>
    </source>
</evidence>
<evidence type="ECO:0000313" key="6">
    <source>
        <dbReference type="EMBL" id="CAK8687004.1"/>
    </source>
</evidence>
<evidence type="ECO:0000256" key="3">
    <source>
        <dbReference type="PROSITE-ProRule" id="PRU00176"/>
    </source>
</evidence>
<reference evidence="6 7" key="1">
    <citation type="submission" date="2024-02" db="EMBL/GenBank/DDBJ databases">
        <authorList>
            <person name="Daric V."/>
            <person name="Darras S."/>
        </authorList>
    </citation>
    <scope>NUCLEOTIDE SEQUENCE [LARGE SCALE GENOMIC DNA]</scope>
</reference>
<protein>
    <recommendedName>
        <fullName evidence="5">RRM domain-containing protein</fullName>
    </recommendedName>
</protein>
<name>A0ABP0G899_CLALP</name>
<dbReference type="InterPro" id="IPR000504">
    <property type="entry name" value="RRM_dom"/>
</dbReference>
<organism evidence="6 7">
    <name type="scientific">Clavelina lepadiformis</name>
    <name type="common">Light-bulb sea squirt</name>
    <name type="synonym">Ascidia lepadiformis</name>
    <dbReference type="NCBI Taxonomy" id="159417"/>
    <lineage>
        <taxon>Eukaryota</taxon>
        <taxon>Metazoa</taxon>
        <taxon>Chordata</taxon>
        <taxon>Tunicata</taxon>
        <taxon>Ascidiacea</taxon>
        <taxon>Aplousobranchia</taxon>
        <taxon>Clavelinidae</taxon>
        <taxon>Clavelina</taxon>
    </lineage>
</organism>
<dbReference type="InterPro" id="IPR012677">
    <property type="entry name" value="Nucleotide-bd_a/b_plait_sf"/>
</dbReference>
<dbReference type="PROSITE" id="PS50102">
    <property type="entry name" value="RRM"/>
    <property type="match status" value="1"/>
</dbReference>